<keyword evidence="4" id="KW-1185">Reference proteome</keyword>
<dbReference type="GO" id="GO:0005634">
    <property type="term" value="C:nucleus"/>
    <property type="evidence" value="ECO:0007669"/>
    <property type="project" value="TreeGrafter"/>
</dbReference>
<evidence type="ECO:0000259" key="2">
    <source>
        <dbReference type="PROSITE" id="PS50048"/>
    </source>
</evidence>
<keyword evidence="1" id="KW-0539">Nucleus</keyword>
<evidence type="ECO:0000313" key="3">
    <source>
        <dbReference type="EMBL" id="RSL91047.1"/>
    </source>
</evidence>
<dbReference type="EMBL" id="NIZV01000417">
    <property type="protein sequence ID" value="RSL91047.1"/>
    <property type="molecule type" value="Genomic_DNA"/>
</dbReference>
<evidence type="ECO:0000256" key="1">
    <source>
        <dbReference type="ARBA" id="ARBA00023242"/>
    </source>
</evidence>
<gene>
    <name evidence="3" type="ORF">CDV31_015568</name>
</gene>
<proteinExistence type="predicted"/>
<dbReference type="PANTHER" id="PTHR37534:SF26">
    <property type="entry name" value="TRANSCRIPTION FACTOR, PUTATIVE-RELATED"/>
    <property type="match status" value="1"/>
</dbReference>
<feature type="non-terminal residue" evidence="3">
    <location>
        <position position="175"/>
    </location>
</feature>
<dbReference type="PROSITE" id="PS00463">
    <property type="entry name" value="ZN2_CY6_FUNGAL_1"/>
    <property type="match status" value="1"/>
</dbReference>
<dbReference type="GO" id="GO:0000976">
    <property type="term" value="F:transcription cis-regulatory region binding"/>
    <property type="evidence" value="ECO:0007669"/>
    <property type="project" value="TreeGrafter"/>
</dbReference>
<dbReference type="SUPFAM" id="SSF57701">
    <property type="entry name" value="Zn2/Cys6 DNA-binding domain"/>
    <property type="match status" value="1"/>
</dbReference>
<dbReference type="Proteomes" id="UP000288429">
    <property type="component" value="Unassembled WGS sequence"/>
</dbReference>
<sequence>MSGSRTKTGCWTCRLRRKKCDENKPACSNCTSRNLECYVYDQKPAWMLGKESWQHVLNSEEAKAIRNAAERAYSRRRQKNIHATPWSTGVIVQDVKELGHPLQSSTMLDRTWSNCTQPLRDCNYAPNYQHVQTFLDVIFPLQWGFFALCKQPDRRWLFDTIVASEPMYYAIFVIG</sequence>
<organism evidence="3 4">
    <name type="scientific">Fusarium ambrosium</name>
    <dbReference type="NCBI Taxonomy" id="131363"/>
    <lineage>
        <taxon>Eukaryota</taxon>
        <taxon>Fungi</taxon>
        <taxon>Dikarya</taxon>
        <taxon>Ascomycota</taxon>
        <taxon>Pezizomycotina</taxon>
        <taxon>Sordariomycetes</taxon>
        <taxon>Hypocreomycetidae</taxon>
        <taxon>Hypocreales</taxon>
        <taxon>Nectriaceae</taxon>
        <taxon>Fusarium</taxon>
        <taxon>Fusarium solani species complex</taxon>
    </lineage>
</organism>
<dbReference type="Gene3D" id="4.10.240.10">
    <property type="entry name" value="Zn(2)-C6 fungal-type DNA-binding domain"/>
    <property type="match status" value="1"/>
</dbReference>
<dbReference type="Pfam" id="PF00172">
    <property type="entry name" value="Zn_clus"/>
    <property type="match status" value="1"/>
</dbReference>
<dbReference type="GO" id="GO:0008270">
    <property type="term" value="F:zinc ion binding"/>
    <property type="evidence" value="ECO:0007669"/>
    <property type="project" value="InterPro"/>
</dbReference>
<name>A0A428SMQ0_9HYPO</name>
<dbReference type="GO" id="GO:0000981">
    <property type="term" value="F:DNA-binding transcription factor activity, RNA polymerase II-specific"/>
    <property type="evidence" value="ECO:0007669"/>
    <property type="project" value="InterPro"/>
</dbReference>
<dbReference type="PROSITE" id="PS50048">
    <property type="entry name" value="ZN2_CY6_FUNGAL_2"/>
    <property type="match status" value="1"/>
</dbReference>
<dbReference type="InterPro" id="IPR036864">
    <property type="entry name" value="Zn2-C6_fun-type_DNA-bd_sf"/>
</dbReference>
<dbReference type="PANTHER" id="PTHR37534">
    <property type="entry name" value="TRANSCRIPTIONAL ACTIVATOR PROTEIN UGA3"/>
    <property type="match status" value="1"/>
</dbReference>
<feature type="domain" description="Zn(2)-C6 fungal-type" evidence="2">
    <location>
        <begin position="9"/>
        <end position="39"/>
    </location>
</feature>
<dbReference type="GO" id="GO:0045944">
    <property type="term" value="P:positive regulation of transcription by RNA polymerase II"/>
    <property type="evidence" value="ECO:0007669"/>
    <property type="project" value="TreeGrafter"/>
</dbReference>
<reference evidence="3 4" key="1">
    <citation type="submission" date="2017-06" db="EMBL/GenBank/DDBJ databases">
        <title>Cmopartive genomic analysis of Ambrosia Fusariam Clade fungi.</title>
        <authorList>
            <person name="Stajich J.E."/>
            <person name="Carrillo J."/>
            <person name="Kijimoto T."/>
            <person name="Eskalen A."/>
            <person name="O'Donnell K."/>
            <person name="Kasson M."/>
        </authorList>
    </citation>
    <scope>NUCLEOTIDE SEQUENCE [LARGE SCALE GENOMIC DNA]</scope>
    <source>
        <strain evidence="3 4">NRRL 20438</strain>
    </source>
</reference>
<comment type="caution">
    <text evidence="3">The sequence shown here is derived from an EMBL/GenBank/DDBJ whole genome shotgun (WGS) entry which is preliminary data.</text>
</comment>
<dbReference type="CDD" id="cd00067">
    <property type="entry name" value="GAL4"/>
    <property type="match status" value="1"/>
</dbReference>
<dbReference type="InterPro" id="IPR001138">
    <property type="entry name" value="Zn2Cys6_DnaBD"/>
</dbReference>
<dbReference type="AlphaFoldDB" id="A0A428SMQ0"/>
<evidence type="ECO:0000313" key="4">
    <source>
        <dbReference type="Proteomes" id="UP000288429"/>
    </source>
</evidence>
<accession>A0A428SMQ0</accession>
<dbReference type="SMART" id="SM00066">
    <property type="entry name" value="GAL4"/>
    <property type="match status" value="1"/>
</dbReference>
<protein>
    <recommendedName>
        <fullName evidence="2">Zn(2)-C6 fungal-type domain-containing protein</fullName>
    </recommendedName>
</protein>